<dbReference type="STRING" id="348802.A0A0D2ESW9"/>
<dbReference type="EMBL" id="KN847318">
    <property type="protein sequence ID" value="KIW57835.1"/>
    <property type="molecule type" value="Genomic_DNA"/>
</dbReference>
<dbReference type="Pfam" id="PF00144">
    <property type="entry name" value="Beta-lactamase"/>
    <property type="match status" value="1"/>
</dbReference>
<dbReference type="SUPFAM" id="SSF56601">
    <property type="entry name" value="beta-lactamase/transpeptidase-like"/>
    <property type="match status" value="1"/>
</dbReference>
<dbReference type="OrthoDB" id="428260at2759"/>
<dbReference type="InterPro" id="IPR001466">
    <property type="entry name" value="Beta-lactam-related"/>
</dbReference>
<feature type="region of interest" description="Disordered" evidence="1">
    <location>
        <begin position="400"/>
        <end position="433"/>
    </location>
</feature>
<dbReference type="RefSeq" id="XP_013318419.1">
    <property type="nucleotide sequence ID" value="XM_013462965.1"/>
</dbReference>
<evidence type="ECO:0000259" key="2">
    <source>
        <dbReference type="Pfam" id="PF00144"/>
    </source>
</evidence>
<evidence type="ECO:0000256" key="1">
    <source>
        <dbReference type="SAM" id="MobiDB-lite"/>
    </source>
</evidence>
<dbReference type="GeneID" id="25324300"/>
<dbReference type="Gene3D" id="3.40.710.10">
    <property type="entry name" value="DD-peptidase/beta-lactamase superfamily"/>
    <property type="match status" value="1"/>
</dbReference>
<gene>
    <name evidence="3" type="ORF">PV05_02392</name>
</gene>
<feature type="domain" description="Beta-lactamase-related" evidence="2">
    <location>
        <begin position="8"/>
        <end position="376"/>
    </location>
</feature>
<evidence type="ECO:0000313" key="3">
    <source>
        <dbReference type="EMBL" id="KIW57835.1"/>
    </source>
</evidence>
<reference evidence="3 4" key="1">
    <citation type="submission" date="2015-01" db="EMBL/GenBank/DDBJ databases">
        <title>The Genome Sequence of Exophiala xenobiotica CBS118157.</title>
        <authorList>
            <consortium name="The Broad Institute Genomics Platform"/>
            <person name="Cuomo C."/>
            <person name="de Hoog S."/>
            <person name="Gorbushina A."/>
            <person name="Stielow B."/>
            <person name="Teixiera M."/>
            <person name="Abouelleil A."/>
            <person name="Chapman S.B."/>
            <person name="Priest M."/>
            <person name="Young S.K."/>
            <person name="Wortman J."/>
            <person name="Nusbaum C."/>
            <person name="Birren B."/>
        </authorList>
    </citation>
    <scope>NUCLEOTIDE SEQUENCE [LARGE SCALE GENOMIC DNA]</scope>
    <source>
        <strain evidence="3 4">CBS 118157</strain>
    </source>
</reference>
<sequence>MESKLTPLFEDVVKQQKTPGIGAMLVTSKGDFLLKQTYGTINLDDPNAAPFDADTTMQIFSCTKIITSIAALQLMEQGKLSLSDPVEQYVPRISKIQVLESLPPATSEPVLRAPKSKPTILQLLTHTTGFSYDFFDPLTAQYRQHTGRRAGGYSDPSAWADFETPYIADPGTKYVYGVNTDWLGAVVQQISGLKLPDYIDQHILKPLGMNDTGAFLDPNKPKLVMHFTIEGKLVAVPSSKTNEDPELFGGGAYLYSTMNDYAKLLATLLNKGTSPRTGKSILKPDTVQNFLFTDHLSPDIDRSLLGESGDAIPLASSQGCFLPSLPHRSRGWSCGLLLNHEDLAYGRKKGSGGWAGLGNLYYWIDPSSDIAGMVCTGILPFFNKDVLRLFDQVERVAYGHEPAGPGTDEKEKGMMNHRVGGPPAESTTGKAKI</sequence>
<protein>
    <recommendedName>
        <fullName evidence="2">Beta-lactamase-related domain-containing protein</fullName>
    </recommendedName>
</protein>
<proteinExistence type="predicted"/>
<dbReference type="InterPro" id="IPR050789">
    <property type="entry name" value="Diverse_Enzym_Activities"/>
</dbReference>
<organism evidence="3 4">
    <name type="scientific">Exophiala xenobiotica</name>
    <dbReference type="NCBI Taxonomy" id="348802"/>
    <lineage>
        <taxon>Eukaryota</taxon>
        <taxon>Fungi</taxon>
        <taxon>Dikarya</taxon>
        <taxon>Ascomycota</taxon>
        <taxon>Pezizomycotina</taxon>
        <taxon>Eurotiomycetes</taxon>
        <taxon>Chaetothyriomycetidae</taxon>
        <taxon>Chaetothyriales</taxon>
        <taxon>Herpotrichiellaceae</taxon>
        <taxon>Exophiala</taxon>
    </lineage>
</organism>
<name>A0A0D2ESW9_9EURO</name>
<dbReference type="PANTHER" id="PTHR43283:SF3">
    <property type="entry name" value="BETA-LACTAMASE FAMILY PROTEIN (AFU_ORTHOLOGUE AFUA_5G07500)"/>
    <property type="match status" value="1"/>
</dbReference>
<accession>A0A0D2ESW9</accession>
<dbReference type="PANTHER" id="PTHR43283">
    <property type="entry name" value="BETA-LACTAMASE-RELATED"/>
    <property type="match status" value="1"/>
</dbReference>
<evidence type="ECO:0000313" key="4">
    <source>
        <dbReference type="Proteomes" id="UP000054342"/>
    </source>
</evidence>
<dbReference type="AlphaFoldDB" id="A0A0D2ESW9"/>
<dbReference type="InterPro" id="IPR012338">
    <property type="entry name" value="Beta-lactam/transpept-like"/>
</dbReference>
<dbReference type="Proteomes" id="UP000054342">
    <property type="component" value="Unassembled WGS sequence"/>
</dbReference>
<dbReference type="HOGENOM" id="CLU_020027_11_1_1"/>
<keyword evidence="4" id="KW-1185">Reference proteome</keyword>